<keyword evidence="1" id="KW-0175">Coiled coil</keyword>
<dbReference type="GO" id="GO:0043093">
    <property type="term" value="P:FtsZ-dependent cytokinesis"/>
    <property type="evidence" value="ECO:0007669"/>
    <property type="project" value="UniProtKB-UniRule"/>
</dbReference>
<proteinExistence type="inferred from homology"/>
<dbReference type="PROSITE" id="PS50005">
    <property type="entry name" value="TPR"/>
    <property type="match status" value="1"/>
</dbReference>
<dbReference type="Proteomes" id="UP001320119">
    <property type="component" value="Chromosome"/>
</dbReference>
<keyword evidence="1" id="KW-0132">Cell division</keyword>
<dbReference type="GO" id="GO:0070206">
    <property type="term" value="P:protein trimerization"/>
    <property type="evidence" value="ECO:0007669"/>
    <property type="project" value="InterPro"/>
</dbReference>
<dbReference type="KEGG" id="marq:MARGE09_P3280"/>
<keyword evidence="1" id="KW-0131">Cell cycle</keyword>
<feature type="compositionally biased region" description="Polar residues" evidence="3">
    <location>
        <begin position="38"/>
        <end position="49"/>
    </location>
</feature>
<evidence type="ECO:0000313" key="6">
    <source>
        <dbReference type="Proteomes" id="UP001320119"/>
    </source>
</evidence>
<dbReference type="AlphaFoldDB" id="A0AAN2BLH0"/>
<gene>
    <name evidence="1" type="primary">cpoB</name>
    <name evidence="5" type="ORF">MARGE09_P3280</name>
</gene>
<dbReference type="Pfam" id="PF13432">
    <property type="entry name" value="TPR_16"/>
    <property type="match status" value="1"/>
</dbReference>
<dbReference type="GO" id="GO:0030288">
    <property type="term" value="C:outer membrane-bounded periplasmic space"/>
    <property type="evidence" value="ECO:0007669"/>
    <property type="project" value="UniProtKB-UniRule"/>
</dbReference>
<keyword evidence="6" id="KW-1185">Reference proteome</keyword>
<dbReference type="Pfam" id="PF16331">
    <property type="entry name" value="TolA_bind_tri"/>
    <property type="match status" value="1"/>
</dbReference>
<evidence type="ECO:0000313" key="5">
    <source>
        <dbReference type="EMBL" id="BCD99079.1"/>
    </source>
</evidence>
<dbReference type="EMBL" id="AP023086">
    <property type="protein sequence ID" value="BCD99079.1"/>
    <property type="molecule type" value="Genomic_DNA"/>
</dbReference>
<feature type="repeat" description="TPR" evidence="2">
    <location>
        <begin position="198"/>
        <end position="231"/>
    </location>
</feature>
<comment type="function">
    <text evidence="1">Mediates coordination of peptidoglycan synthesis and outer membrane constriction during cell division.</text>
</comment>
<keyword evidence="1" id="KW-0574">Periplasm</keyword>
<feature type="coiled-coil region" evidence="1">
    <location>
        <begin position="74"/>
        <end position="101"/>
    </location>
</feature>
<evidence type="ECO:0000256" key="1">
    <source>
        <dbReference type="HAMAP-Rule" id="MF_02066"/>
    </source>
</evidence>
<protein>
    <recommendedName>
        <fullName evidence="1">Cell division coordinator CpoB</fullName>
    </recommendedName>
</protein>
<feature type="chain" id="PRO_5042653055" description="Cell division coordinator CpoB" evidence="1">
    <location>
        <begin position="26"/>
        <end position="280"/>
    </location>
</feature>
<comment type="subcellular location">
    <subcellularLocation>
        <location evidence="1">Periplasm</location>
    </subcellularLocation>
</comment>
<evidence type="ECO:0000256" key="3">
    <source>
        <dbReference type="SAM" id="MobiDB-lite"/>
    </source>
</evidence>
<keyword evidence="2" id="KW-0802">TPR repeat</keyword>
<dbReference type="RefSeq" id="WP_236983986.1">
    <property type="nucleotide sequence ID" value="NZ_AP023086.1"/>
</dbReference>
<dbReference type="SUPFAM" id="SSF48452">
    <property type="entry name" value="TPR-like"/>
    <property type="match status" value="1"/>
</dbReference>
<keyword evidence="1" id="KW-0732">Signal</keyword>
<organism evidence="5 6">
    <name type="scientific">Marinagarivorans cellulosilyticus</name>
    <dbReference type="NCBI Taxonomy" id="2721545"/>
    <lineage>
        <taxon>Bacteria</taxon>
        <taxon>Pseudomonadati</taxon>
        <taxon>Pseudomonadota</taxon>
        <taxon>Gammaproteobacteria</taxon>
        <taxon>Cellvibrionales</taxon>
        <taxon>Cellvibrionaceae</taxon>
        <taxon>Marinagarivorans</taxon>
    </lineage>
</organism>
<dbReference type="GO" id="GO:0042802">
    <property type="term" value="F:identical protein binding"/>
    <property type="evidence" value="ECO:0007669"/>
    <property type="project" value="InterPro"/>
</dbReference>
<feature type="signal peptide" evidence="1">
    <location>
        <begin position="1"/>
        <end position="25"/>
    </location>
</feature>
<dbReference type="InterPro" id="IPR019734">
    <property type="entry name" value="TPR_rpt"/>
</dbReference>
<accession>A0AAN2BLH0</accession>
<dbReference type="Pfam" id="PF07721">
    <property type="entry name" value="TPR_4"/>
    <property type="match status" value="1"/>
</dbReference>
<name>A0AAN2BLH0_9GAMM</name>
<sequence precursor="true">MHKFNAVTAAFMAAVSFSVIPPANAQVEVVDLDVPSTRFPSDQNANGVNASDGGYSPRGAKPSPASMTEFYFQLQTLQQEVQTLRGLVEEQSYQLKKLKQQRLDDYLDLDRRVSGLSQATSGSFAKPVASGTSNTGAANTASQPSSLSQTQGSGGNAEDELALYRAGIDAVLKQRDYDKGIESFDAYLRDYPSGVYAANAKYWLGQVYLQREDLDSAEQWFNTLVQEHPNHQKTPEAKFKLAKVLFLQGDLDEAQAQLQAVVSSGSSAAKLAQDFLDKNY</sequence>
<feature type="region of interest" description="Disordered" evidence="3">
    <location>
        <begin position="38"/>
        <end position="63"/>
    </location>
</feature>
<feature type="region of interest" description="Disordered" evidence="3">
    <location>
        <begin position="122"/>
        <end position="155"/>
    </location>
</feature>
<reference evidence="5 6" key="1">
    <citation type="journal article" date="2022" name="IScience">
        <title>An ultrasensitive nanofiber-based assay for enzymatic hydrolysis and deep-sea microbial degradation of cellulose.</title>
        <authorList>
            <person name="Tsudome M."/>
            <person name="Tachioka M."/>
            <person name="Miyazaki M."/>
            <person name="Uchimura K."/>
            <person name="Tsuda M."/>
            <person name="Takaki Y."/>
            <person name="Deguchi S."/>
        </authorList>
    </citation>
    <scope>NUCLEOTIDE SEQUENCE [LARGE SCALE GENOMIC DNA]</scope>
    <source>
        <strain evidence="5 6">GE09</strain>
    </source>
</reference>
<comment type="similarity">
    <text evidence="1">Belongs to the CpoB family.</text>
</comment>
<dbReference type="InterPro" id="IPR034706">
    <property type="entry name" value="CpoB"/>
</dbReference>
<evidence type="ECO:0000259" key="4">
    <source>
        <dbReference type="Pfam" id="PF16331"/>
    </source>
</evidence>
<dbReference type="Gene3D" id="1.20.5.110">
    <property type="match status" value="1"/>
</dbReference>
<dbReference type="Gene3D" id="1.25.40.10">
    <property type="entry name" value="Tetratricopeptide repeat domain"/>
    <property type="match status" value="1"/>
</dbReference>
<dbReference type="InterPro" id="IPR032519">
    <property type="entry name" value="YbgF_tri"/>
</dbReference>
<dbReference type="NCBIfam" id="TIGR02795">
    <property type="entry name" value="tol_pal_ybgF"/>
    <property type="match status" value="1"/>
</dbReference>
<dbReference type="HAMAP" id="MF_02066">
    <property type="entry name" value="CpoB"/>
    <property type="match status" value="1"/>
</dbReference>
<evidence type="ECO:0000256" key="2">
    <source>
        <dbReference type="PROSITE-ProRule" id="PRU00339"/>
    </source>
</evidence>
<dbReference type="InterPro" id="IPR014162">
    <property type="entry name" value="CpoB_C"/>
</dbReference>
<feature type="domain" description="YbgF trimerisation" evidence="4">
    <location>
        <begin position="68"/>
        <end position="121"/>
    </location>
</feature>
<dbReference type="InterPro" id="IPR011990">
    <property type="entry name" value="TPR-like_helical_dom_sf"/>
</dbReference>
<dbReference type="InterPro" id="IPR011717">
    <property type="entry name" value="TPR-4"/>
</dbReference>
<feature type="compositionally biased region" description="Polar residues" evidence="3">
    <location>
        <begin position="130"/>
        <end position="151"/>
    </location>
</feature>